<dbReference type="Proteomes" id="UP000199356">
    <property type="component" value="Unassembled WGS sequence"/>
</dbReference>
<protein>
    <submittedName>
        <fullName evidence="1">Uncharacterized protein</fullName>
    </submittedName>
</protein>
<gene>
    <name evidence="1" type="ORF">SAMN04488047_102317</name>
</gene>
<proteinExistence type="predicted"/>
<dbReference type="EMBL" id="FOXA01000002">
    <property type="protein sequence ID" value="SFP10243.1"/>
    <property type="molecule type" value="Genomic_DNA"/>
</dbReference>
<evidence type="ECO:0000313" key="1">
    <source>
        <dbReference type="EMBL" id="SFP10243.1"/>
    </source>
</evidence>
<dbReference type="AlphaFoldDB" id="A0A1I5ML47"/>
<reference evidence="1 2" key="1">
    <citation type="submission" date="2016-10" db="EMBL/GenBank/DDBJ databases">
        <authorList>
            <person name="de Groot N.N."/>
        </authorList>
    </citation>
    <scope>NUCLEOTIDE SEQUENCE [LARGE SCALE GENOMIC DNA]</scope>
    <source>
        <strain evidence="1 2">DSM 19547</strain>
    </source>
</reference>
<accession>A0A1I5ML47</accession>
<sequence length="57" mass="6452">MYEELDDGELIREAMRRAFNGAGAEQPATDKKAPDQFDVLLERLAQSDRQEDRRGAA</sequence>
<dbReference type="RefSeq" id="WP_177215064.1">
    <property type="nucleotide sequence ID" value="NZ_FOXA01000002.1"/>
</dbReference>
<evidence type="ECO:0000313" key="2">
    <source>
        <dbReference type="Proteomes" id="UP000199356"/>
    </source>
</evidence>
<organism evidence="1 2">
    <name type="scientific">Tranquillimonas alkanivorans</name>
    <dbReference type="NCBI Taxonomy" id="441119"/>
    <lineage>
        <taxon>Bacteria</taxon>
        <taxon>Pseudomonadati</taxon>
        <taxon>Pseudomonadota</taxon>
        <taxon>Alphaproteobacteria</taxon>
        <taxon>Rhodobacterales</taxon>
        <taxon>Roseobacteraceae</taxon>
        <taxon>Tranquillimonas</taxon>
    </lineage>
</organism>
<keyword evidence="2" id="KW-1185">Reference proteome</keyword>
<name>A0A1I5ML47_9RHOB</name>